<dbReference type="SUPFAM" id="SSF50729">
    <property type="entry name" value="PH domain-like"/>
    <property type="match status" value="1"/>
</dbReference>
<reference evidence="2 3" key="1">
    <citation type="submission" date="2024-07" db="EMBL/GenBank/DDBJ databases">
        <title>Enhanced genomic and transcriptomic resources for Trichinella pseudospiralis and T. spiralis underpin the discovery of pronounced molecular differences between stages and species.</title>
        <authorList>
            <person name="Pasi K.K."/>
            <person name="La Rosa G."/>
            <person name="Gomez-Morales M.A."/>
            <person name="Tosini F."/>
            <person name="Sumanam S."/>
            <person name="Young N.D."/>
            <person name="Chang B.C."/>
            <person name="Robin G.B."/>
        </authorList>
    </citation>
    <scope>NUCLEOTIDE SEQUENCE [LARGE SCALE GENOMIC DNA]</scope>
    <source>
        <strain evidence="2">ISS534</strain>
    </source>
</reference>
<dbReference type="Pfam" id="PF17787">
    <property type="entry name" value="PH_14"/>
    <property type="match status" value="1"/>
</dbReference>
<accession>A0ABR3KSQ9</accession>
<evidence type="ECO:0000259" key="1">
    <source>
        <dbReference type="Pfam" id="PF17787"/>
    </source>
</evidence>
<dbReference type="InterPro" id="IPR037862">
    <property type="entry name" value="PLC-beta_PH"/>
</dbReference>
<protein>
    <submittedName>
        <fullName evidence="2">1-phosphatidylinositol 4,5-bisphosphate phosphodiesterase beta-4</fullName>
    </submittedName>
</protein>
<feature type="domain" description="PLC-beta PH" evidence="1">
    <location>
        <begin position="13"/>
        <end position="131"/>
    </location>
</feature>
<keyword evidence="3" id="KW-1185">Reference proteome</keyword>
<evidence type="ECO:0000313" key="2">
    <source>
        <dbReference type="EMBL" id="KAL1243679.1"/>
    </source>
</evidence>
<dbReference type="CDD" id="cd13361">
    <property type="entry name" value="PH_PLC_beta"/>
    <property type="match status" value="1"/>
</dbReference>
<gene>
    <name evidence="2" type="ORF">TSPI_01078</name>
</gene>
<evidence type="ECO:0000313" key="3">
    <source>
        <dbReference type="Proteomes" id="UP001558632"/>
    </source>
</evidence>
<proteinExistence type="predicted"/>
<dbReference type="Gene3D" id="2.30.29.240">
    <property type="match status" value="1"/>
</dbReference>
<dbReference type="Proteomes" id="UP001558632">
    <property type="component" value="Unassembled WGS sequence"/>
</dbReference>
<organism evidence="2 3">
    <name type="scientific">Trichinella spiralis</name>
    <name type="common">Trichina worm</name>
    <dbReference type="NCBI Taxonomy" id="6334"/>
    <lineage>
        <taxon>Eukaryota</taxon>
        <taxon>Metazoa</taxon>
        <taxon>Ecdysozoa</taxon>
        <taxon>Nematoda</taxon>
        <taxon>Enoplea</taxon>
        <taxon>Dorylaimia</taxon>
        <taxon>Trichinellida</taxon>
        <taxon>Trichinellidae</taxon>
        <taxon>Trichinella</taxon>
    </lineage>
</organism>
<comment type="caution">
    <text evidence="2">The sequence shown here is derived from an EMBL/GenBank/DDBJ whole genome shotgun (WGS) entry which is preliminary data.</text>
</comment>
<name>A0ABR3KSQ9_TRISP</name>
<dbReference type="EMBL" id="JBEUSY010000165">
    <property type="protein sequence ID" value="KAL1243679.1"/>
    <property type="molecule type" value="Genomic_DNA"/>
</dbReference>
<sequence length="133" mass="15554">MNKDLEFKWQVSVPDHLRRGLHFDRWDEETNTFELRCFVQVDEYGFFLYWTAEGKEAQILDLTQVSDVRSGCWLKDTKAPPDFELRFTGSRESLESRAVTVVSGVDFVNLNFTCFIAEEATIAQEWKIAMMKV</sequence>